<accession>A0AAD7HTV1</accession>
<evidence type="ECO:0000313" key="2">
    <source>
        <dbReference type="EMBL" id="KAJ7727055.1"/>
    </source>
</evidence>
<evidence type="ECO:0000313" key="3">
    <source>
        <dbReference type="Proteomes" id="UP001215598"/>
    </source>
</evidence>
<organism evidence="2 3">
    <name type="scientific">Mycena metata</name>
    <dbReference type="NCBI Taxonomy" id="1033252"/>
    <lineage>
        <taxon>Eukaryota</taxon>
        <taxon>Fungi</taxon>
        <taxon>Dikarya</taxon>
        <taxon>Basidiomycota</taxon>
        <taxon>Agaricomycotina</taxon>
        <taxon>Agaricomycetes</taxon>
        <taxon>Agaricomycetidae</taxon>
        <taxon>Agaricales</taxon>
        <taxon>Marasmiineae</taxon>
        <taxon>Mycenaceae</taxon>
        <taxon>Mycena</taxon>
    </lineage>
</organism>
<dbReference type="Proteomes" id="UP001215598">
    <property type="component" value="Unassembled WGS sequence"/>
</dbReference>
<keyword evidence="3" id="KW-1185">Reference proteome</keyword>
<feature type="region of interest" description="Disordered" evidence="1">
    <location>
        <begin position="1"/>
        <end position="46"/>
    </location>
</feature>
<comment type="caution">
    <text evidence="2">The sequence shown here is derived from an EMBL/GenBank/DDBJ whole genome shotgun (WGS) entry which is preliminary data.</text>
</comment>
<reference evidence="2" key="1">
    <citation type="submission" date="2023-03" db="EMBL/GenBank/DDBJ databases">
        <title>Massive genome expansion in bonnet fungi (Mycena s.s.) driven by repeated elements and novel gene families across ecological guilds.</title>
        <authorList>
            <consortium name="Lawrence Berkeley National Laboratory"/>
            <person name="Harder C.B."/>
            <person name="Miyauchi S."/>
            <person name="Viragh M."/>
            <person name="Kuo A."/>
            <person name="Thoen E."/>
            <person name="Andreopoulos B."/>
            <person name="Lu D."/>
            <person name="Skrede I."/>
            <person name="Drula E."/>
            <person name="Henrissat B."/>
            <person name="Morin E."/>
            <person name="Kohler A."/>
            <person name="Barry K."/>
            <person name="LaButti K."/>
            <person name="Morin E."/>
            <person name="Salamov A."/>
            <person name="Lipzen A."/>
            <person name="Mereny Z."/>
            <person name="Hegedus B."/>
            <person name="Baldrian P."/>
            <person name="Stursova M."/>
            <person name="Weitz H."/>
            <person name="Taylor A."/>
            <person name="Grigoriev I.V."/>
            <person name="Nagy L.G."/>
            <person name="Martin F."/>
            <person name="Kauserud H."/>
        </authorList>
    </citation>
    <scope>NUCLEOTIDE SEQUENCE</scope>
    <source>
        <strain evidence="2">CBHHK182m</strain>
    </source>
</reference>
<dbReference type="AlphaFoldDB" id="A0AAD7HTV1"/>
<dbReference type="EMBL" id="JARKIB010000182">
    <property type="protein sequence ID" value="KAJ7727055.1"/>
    <property type="molecule type" value="Genomic_DNA"/>
</dbReference>
<gene>
    <name evidence="2" type="ORF">B0H16DRAFT_1735317</name>
</gene>
<proteinExistence type="predicted"/>
<sequence>MPSNHSRIARPRRQRASSPLPPSSPPPPSSSPPRSPSPLPRASSPELPASIMLQPITDPALRRTQEAARKRFNRKIVKLKKKLAQNPDNAVWQVKLEHALQDYKEEWGDFIADKHAKKFAAKRDRLLKARQLALYGGFFLRTRSGNYKINPAYRTYYEGLQSLMTLDALFFYTKLEANAAGDRDVMTHLALESFTIDLRNPYQQGDKRRAELEAKYRAHLRYFARSGYTVDAPLGTETKTHFQWTCHPDQDRTNFKDIILNFTRGRSFKSRLEEWGTDACKEVGVVAPATQAGVVPATVFYGAISAIDIPVTGALGEATESWGSWALRELPFYGVDLPLFTYELHRTGPGQHDFDLSIEGTFQVRRKNYGVLYDVACGFVFH</sequence>
<name>A0AAD7HTV1_9AGAR</name>
<evidence type="ECO:0000256" key="1">
    <source>
        <dbReference type="SAM" id="MobiDB-lite"/>
    </source>
</evidence>
<feature type="compositionally biased region" description="Pro residues" evidence="1">
    <location>
        <begin position="19"/>
        <end position="39"/>
    </location>
</feature>
<protein>
    <submittedName>
        <fullName evidence="2">Uncharacterized protein</fullName>
    </submittedName>
</protein>